<dbReference type="InterPro" id="IPR036322">
    <property type="entry name" value="WD40_repeat_dom_sf"/>
</dbReference>
<evidence type="ECO:0000256" key="6">
    <source>
        <dbReference type="SAM" id="MobiDB-lite"/>
    </source>
</evidence>
<dbReference type="OrthoDB" id="10264588at2759"/>
<feature type="repeat" description="WD" evidence="5">
    <location>
        <begin position="265"/>
        <end position="306"/>
    </location>
</feature>
<dbReference type="GO" id="GO:0007017">
    <property type="term" value="P:microtubule-based process"/>
    <property type="evidence" value="ECO:0007669"/>
    <property type="project" value="UniProtKB-ARBA"/>
</dbReference>
<dbReference type="GO" id="GO:0048871">
    <property type="term" value="P:multicellular organismal-level homeostasis"/>
    <property type="evidence" value="ECO:0007669"/>
    <property type="project" value="UniProtKB-ARBA"/>
</dbReference>
<reference evidence="7" key="1">
    <citation type="submission" date="2020-06" db="EMBL/GenBank/DDBJ databases">
        <title>Draft genome of Bugula neritina, a colonial animal packing powerful symbionts and potential medicines.</title>
        <authorList>
            <person name="Rayko M."/>
        </authorList>
    </citation>
    <scope>NUCLEOTIDE SEQUENCE [LARGE SCALE GENOMIC DNA]</scope>
    <source>
        <strain evidence="7">Kwan_BN1</strain>
    </source>
</reference>
<keyword evidence="2" id="KW-0677">Repeat</keyword>
<feature type="repeat" description="WD" evidence="5">
    <location>
        <begin position="175"/>
        <end position="216"/>
    </location>
</feature>
<sequence>MVFTSKDTLTNINCKSNSLSKTIFCAYRRWKYKAKMTTNLEDPTLERNFKGHRDTITSLDFNPNMKQLASGSMDSCLMIWNFKPQTRAYRFVGHKDAVTDVRFSPSGHLVASCSRDKTVRLWIPSVKGESTVFKAHTATVRSVDFSCDGQFMATASDDKTIKVWSTHRQKFQFSLNEHMNWVRSARFSPDSRLLVSGSDDKTVKVWDRNSKECVHTFFEARVECGQCKHVNKVAWHPSGTCLAAGSTDNTVKVWDIRVNKLLQHYTAHNAPVNDVAFHSSGNFLISASDDNTIKVFDLLEGRLFYTLHGHQGSVTATNFSRNGEYFATGGADEKCLVWKTNFDKTDYSAVLKAHKVSSEPRSARLSTCPEPRSSPVKVNAHSQVRSMTDDNPGVVEVGPSLFSRPKPSASSQRFAGAGDYCESSPRVQSTSRLVNGVPNQPSLSDLELTSADRARRGETGTPDLSPPLKQPTEPQNIPYQLTATLEHIVGQLDIITQTVSILEQRLTMTEDKLRECLDNQQSIRLQVKPA</sequence>
<dbReference type="PROSITE" id="PS50082">
    <property type="entry name" value="WD_REPEATS_2"/>
    <property type="match status" value="7"/>
</dbReference>
<dbReference type="Pfam" id="PF00400">
    <property type="entry name" value="WD40"/>
    <property type="match status" value="7"/>
</dbReference>
<name>A0A7J7JNB7_BUGNE</name>
<feature type="repeat" description="WD" evidence="5">
    <location>
        <begin position="223"/>
        <end position="264"/>
    </location>
</feature>
<dbReference type="InterPro" id="IPR019775">
    <property type="entry name" value="WD40_repeat_CS"/>
</dbReference>
<dbReference type="PROSITE" id="PS00678">
    <property type="entry name" value="WD_REPEATS_1"/>
    <property type="match status" value="2"/>
</dbReference>
<proteinExistence type="inferred from homology"/>
<accession>A0A7J7JNB7</accession>
<dbReference type="InterPro" id="IPR050505">
    <property type="entry name" value="WDR55/POC1"/>
</dbReference>
<feature type="region of interest" description="Disordered" evidence="6">
    <location>
        <begin position="360"/>
        <end position="427"/>
    </location>
</feature>
<dbReference type="EMBL" id="VXIV02002017">
    <property type="protein sequence ID" value="KAF6027820.1"/>
    <property type="molecule type" value="Genomic_DNA"/>
</dbReference>
<dbReference type="PRINTS" id="PR00320">
    <property type="entry name" value="GPROTEINBRPT"/>
</dbReference>
<dbReference type="PANTHER" id="PTHR44019">
    <property type="entry name" value="WD REPEAT-CONTAINING PROTEIN 55"/>
    <property type="match status" value="1"/>
</dbReference>
<evidence type="ECO:0000256" key="2">
    <source>
        <dbReference type="ARBA" id="ARBA00022737"/>
    </source>
</evidence>
<keyword evidence="3" id="KW-0175">Coiled coil</keyword>
<evidence type="ECO:0000256" key="5">
    <source>
        <dbReference type="PROSITE-ProRule" id="PRU00221"/>
    </source>
</evidence>
<dbReference type="AlphaFoldDB" id="A0A7J7JNB7"/>
<dbReference type="GO" id="GO:0060271">
    <property type="term" value="P:cilium assembly"/>
    <property type="evidence" value="ECO:0007669"/>
    <property type="project" value="UniProtKB-ARBA"/>
</dbReference>
<feature type="repeat" description="WD" evidence="5">
    <location>
        <begin position="91"/>
        <end position="122"/>
    </location>
</feature>
<comment type="caution">
    <text evidence="7">The sequence shown here is derived from an EMBL/GenBank/DDBJ whole genome shotgun (WGS) entry which is preliminary data.</text>
</comment>
<dbReference type="InterPro" id="IPR015943">
    <property type="entry name" value="WD40/YVTN_repeat-like_dom_sf"/>
</dbReference>
<dbReference type="CDD" id="cd00200">
    <property type="entry name" value="WD40"/>
    <property type="match status" value="1"/>
</dbReference>
<feature type="region of interest" description="Disordered" evidence="6">
    <location>
        <begin position="454"/>
        <end position="475"/>
    </location>
</feature>
<dbReference type="SUPFAM" id="SSF50978">
    <property type="entry name" value="WD40 repeat-like"/>
    <property type="match status" value="1"/>
</dbReference>
<keyword evidence="8" id="KW-1185">Reference proteome</keyword>
<evidence type="ECO:0000313" key="8">
    <source>
        <dbReference type="Proteomes" id="UP000593567"/>
    </source>
</evidence>
<dbReference type="InterPro" id="IPR001680">
    <property type="entry name" value="WD40_rpt"/>
</dbReference>
<feature type="repeat" description="WD" evidence="5">
    <location>
        <begin position="49"/>
        <end position="90"/>
    </location>
</feature>
<dbReference type="SMART" id="SM00320">
    <property type="entry name" value="WD40"/>
    <property type="match status" value="7"/>
</dbReference>
<dbReference type="Proteomes" id="UP000593567">
    <property type="component" value="Unassembled WGS sequence"/>
</dbReference>
<dbReference type="FunFam" id="2.130.10.10:FF:000235">
    <property type="entry name" value="POC1 centriolar protein homolog B"/>
    <property type="match status" value="1"/>
</dbReference>
<dbReference type="GO" id="GO:0005814">
    <property type="term" value="C:centriole"/>
    <property type="evidence" value="ECO:0007669"/>
    <property type="project" value="TreeGrafter"/>
</dbReference>
<evidence type="ECO:0000256" key="1">
    <source>
        <dbReference type="ARBA" id="ARBA00022574"/>
    </source>
</evidence>
<dbReference type="Gene3D" id="2.130.10.10">
    <property type="entry name" value="YVTN repeat-like/Quinoprotein amine dehydrogenase"/>
    <property type="match status" value="3"/>
</dbReference>
<feature type="repeat" description="WD" evidence="5">
    <location>
        <begin position="133"/>
        <end position="174"/>
    </location>
</feature>
<protein>
    <submittedName>
        <fullName evidence="7">POC1A</fullName>
    </submittedName>
</protein>
<evidence type="ECO:0000313" key="7">
    <source>
        <dbReference type="EMBL" id="KAF6027820.1"/>
    </source>
</evidence>
<dbReference type="PANTHER" id="PTHR44019:SF8">
    <property type="entry name" value="POC1 CENTRIOLAR PROTEIN HOMOLOG"/>
    <property type="match status" value="1"/>
</dbReference>
<dbReference type="GO" id="GO:0036064">
    <property type="term" value="C:ciliary basal body"/>
    <property type="evidence" value="ECO:0007669"/>
    <property type="project" value="TreeGrafter"/>
</dbReference>
<feature type="repeat" description="WD" evidence="5">
    <location>
        <begin position="307"/>
        <end position="348"/>
    </location>
</feature>
<gene>
    <name evidence="7" type="ORF">EB796_013852</name>
</gene>
<dbReference type="PROSITE" id="PS50294">
    <property type="entry name" value="WD_REPEATS_REGION"/>
    <property type="match status" value="7"/>
</dbReference>
<keyword evidence="1 5" id="KW-0853">WD repeat</keyword>
<comment type="similarity">
    <text evidence="4">Belongs to the WD repeat POC1 family.</text>
</comment>
<evidence type="ECO:0000256" key="4">
    <source>
        <dbReference type="ARBA" id="ARBA00037984"/>
    </source>
</evidence>
<organism evidence="7 8">
    <name type="scientific">Bugula neritina</name>
    <name type="common">Brown bryozoan</name>
    <name type="synonym">Sertularia neritina</name>
    <dbReference type="NCBI Taxonomy" id="10212"/>
    <lineage>
        <taxon>Eukaryota</taxon>
        <taxon>Metazoa</taxon>
        <taxon>Spiralia</taxon>
        <taxon>Lophotrochozoa</taxon>
        <taxon>Bryozoa</taxon>
        <taxon>Gymnolaemata</taxon>
        <taxon>Cheilostomatida</taxon>
        <taxon>Flustrina</taxon>
        <taxon>Buguloidea</taxon>
        <taxon>Bugulidae</taxon>
        <taxon>Bugula</taxon>
    </lineage>
</organism>
<evidence type="ECO:0000256" key="3">
    <source>
        <dbReference type="ARBA" id="ARBA00023054"/>
    </source>
</evidence>
<dbReference type="InterPro" id="IPR020472">
    <property type="entry name" value="WD40_PAC1"/>
</dbReference>